<sequence length="284" mass="30231">MATETVETAAPETAAPETATPAEEAHRSDAPDVTFRVPEGFFSLPLEGTEDERAEALVRLADQLLPGGDVYQRALTLAHMATAAEQESAVGTLYSGFALLRTEADEVALMTLRAAVARMRNPAPSVAVSLIADALETERPVRTVQIVDLPCGPAVVSMELLGYELRQDVEVPEELVAPAPERDPEDVPEDGPGDGRFWLGVAEVRVPFPSGDKVLVLSMSTPTLPEYGEFVTKLAEIAETISFTGRDYIDDIEDGVTPAAPPAPAAPAESPATSRLLNRMRGLG</sequence>
<dbReference type="AlphaFoldDB" id="A0A853A0A0"/>
<name>A0A853A0A0_9ACTN</name>
<evidence type="ECO:0000313" key="3">
    <source>
        <dbReference type="Proteomes" id="UP000567795"/>
    </source>
</evidence>
<keyword evidence="3" id="KW-1185">Reference proteome</keyword>
<feature type="region of interest" description="Disordered" evidence="1">
    <location>
        <begin position="1"/>
        <end position="32"/>
    </location>
</feature>
<comment type="caution">
    <text evidence="2">The sequence shown here is derived from an EMBL/GenBank/DDBJ whole genome shotgun (WGS) entry which is preliminary data.</text>
</comment>
<dbReference type="EMBL" id="JACBZD010000002">
    <property type="protein sequence ID" value="NYI08006.1"/>
    <property type="molecule type" value="Genomic_DNA"/>
</dbReference>
<evidence type="ECO:0000313" key="2">
    <source>
        <dbReference type="EMBL" id="NYI08006.1"/>
    </source>
</evidence>
<organism evidence="2 3">
    <name type="scientific">Allostreptomyces psammosilenae</name>
    <dbReference type="NCBI Taxonomy" id="1892865"/>
    <lineage>
        <taxon>Bacteria</taxon>
        <taxon>Bacillati</taxon>
        <taxon>Actinomycetota</taxon>
        <taxon>Actinomycetes</taxon>
        <taxon>Kitasatosporales</taxon>
        <taxon>Streptomycetaceae</taxon>
        <taxon>Allostreptomyces</taxon>
    </lineage>
</organism>
<accession>A0A853A0A0</accession>
<gene>
    <name evidence="2" type="ORF">FHU37_005035</name>
</gene>
<reference evidence="2 3" key="1">
    <citation type="submission" date="2020-07" db="EMBL/GenBank/DDBJ databases">
        <title>Sequencing the genomes of 1000 actinobacteria strains.</title>
        <authorList>
            <person name="Klenk H.-P."/>
        </authorList>
    </citation>
    <scope>NUCLEOTIDE SEQUENCE [LARGE SCALE GENOMIC DNA]</scope>
    <source>
        <strain evidence="2 3">DSM 42178</strain>
    </source>
</reference>
<proteinExistence type="predicted"/>
<protein>
    <submittedName>
        <fullName evidence="2">Uncharacterized protein</fullName>
    </submittedName>
</protein>
<dbReference type="RefSeq" id="WP_179816909.1">
    <property type="nucleotide sequence ID" value="NZ_JACBZD010000002.1"/>
</dbReference>
<feature type="compositionally biased region" description="Low complexity" evidence="1">
    <location>
        <begin position="1"/>
        <end position="22"/>
    </location>
</feature>
<dbReference type="Proteomes" id="UP000567795">
    <property type="component" value="Unassembled WGS sequence"/>
</dbReference>
<feature type="region of interest" description="Disordered" evidence="1">
    <location>
        <begin position="253"/>
        <end position="284"/>
    </location>
</feature>
<evidence type="ECO:0000256" key="1">
    <source>
        <dbReference type="SAM" id="MobiDB-lite"/>
    </source>
</evidence>